<evidence type="ECO:0000256" key="1">
    <source>
        <dbReference type="SAM" id="SignalP"/>
    </source>
</evidence>
<protein>
    <recommendedName>
        <fullName evidence="4">Secreted protein</fullName>
    </recommendedName>
</protein>
<keyword evidence="1" id="KW-0732">Signal</keyword>
<gene>
    <name evidence="2" type="ORF">DFR29_105103</name>
</gene>
<reference evidence="2 3" key="1">
    <citation type="submission" date="2019-03" db="EMBL/GenBank/DDBJ databases">
        <title>Genomic Encyclopedia of Type Strains, Phase IV (KMG-IV): sequencing the most valuable type-strain genomes for metagenomic binning, comparative biology and taxonomic classification.</title>
        <authorList>
            <person name="Goeker M."/>
        </authorList>
    </citation>
    <scope>NUCLEOTIDE SEQUENCE [LARGE SCALE GENOMIC DNA]</scope>
    <source>
        <strain evidence="2 3">DSM 21667</strain>
    </source>
</reference>
<evidence type="ECO:0000313" key="2">
    <source>
        <dbReference type="EMBL" id="TDR44920.1"/>
    </source>
</evidence>
<proteinExistence type="predicted"/>
<name>A0A4R6Z081_9GAMM</name>
<comment type="caution">
    <text evidence="2">The sequence shown here is derived from an EMBL/GenBank/DDBJ whole genome shotgun (WGS) entry which is preliminary data.</text>
</comment>
<evidence type="ECO:0000313" key="3">
    <source>
        <dbReference type="Proteomes" id="UP000295293"/>
    </source>
</evidence>
<dbReference type="Proteomes" id="UP000295293">
    <property type="component" value="Unassembled WGS sequence"/>
</dbReference>
<accession>A0A4R6Z081</accession>
<dbReference type="EMBL" id="SNZH01000005">
    <property type="protein sequence ID" value="TDR44920.1"/>
    <property type="molecule type" value="Genomic_DNA"/>
</dbReference>
<organism evidence="2 3">
    <name type="scientific">Tahibacter aquaticus</name>
    <dbReference type="NCBI Taxonomy" id="520092"/>
    <lineage>
        <taxon>Bacteria</taxon>
        <taxon>Pseudomonadati</taxon>
        <taxon>Pseudomonadota</taxon>
        <taxon>Gammaproteobacteria</taxon>
        <taxon>Lysobacterales</taxon>
        <taxon>Rhodanobacteraceae</taxon>
        <taxon>Tahibacter</taxon>
    </lineage>
</organism>
<feature type="signal peptide" evidence="1">
    <location>
        <begin position="1"/>
        <end position="23"/>
    </location>
</feature>
<sequence length="193" mass="19665">MHMPVTRMLGLIGLLLGTAPAGAAGVQRCIGAQGEPMFAPSCAGAREGLASPAAPRSRPGAVLPVVAATPGCARTPAALQAQVQAALRAGNGVRLSGLVLWRGYAARGELRGLMQLLKAGSSEVSLQSAAQTDDHAVVVTSLGEQAGTTRSAERWFGVAHDHGCYWLDLRDGTASRAAVAAAVEWGALPPVQP</sequence>
<evidence type="ECO:0008006" key="4">
    <source>
        <dbReference type="Google" id="ProtNLM"/>
    </source>
</evidence>
<keyword evidence="3" id="KW-1185">Reference proteome</keyword>
<feature type="chain" id="PRO_5020653329" description="Secreted protein" evidence="1">
    <location>
        <begin position="24"/>
        <end position="193"/>
    </location>
</feature>
<dbReference type="RefSeq" id="WP_133818435.1">
    <property type="nucleotide sequence ID" value="NZ_SNZH01000005.1"/>
</dbReference>
<dbReference type="OrthoDB" id="5956287at2"/>
<dbReference type="AlphaFoldDB" id="A0A4R6Z081"/>